<dbReference type="HAMAP" id="MF_00073">
    <property type="entry name" value="NusB"/>
    <property type="match status" value="1"/>
</dbReference>
<reference evidence="8" key="1">
    <citation type="submission" date="2020-10" db="EMBL/GenBank/DDBJ databases">
        <authorList>
            <person name="Gilroy R."/>
        </authorList>
    </citation>
    <scope>NUCLEOTIDE SEQUENCE</scope>
    <source>
        <strain evidence="8">CHK199-13235</strain>
    </source>
</reference>
<dbReference type="PANTHER" id="PTHR11078:SF3">
    <property type="entry name" value="ANTITERMINATION NUSB DOMAIN-CONTAINING PROTEIN"/>
    <property type="match status" value="1"/>
</dbReference>
<keyword evidence="4 6" id="KW-0805">Transcription regulation</keyword>
<evidence type="ECO:0000256" key="3">
    <source>
        <dbReference type="ARBA" id="ARBA00022884"/>
    </source>
</evidence>
<evidence type="ECO:0000313" key="9">
    <source>
        <dbReference type="Proteomes" id="UP000824002"/>
    </source>
</evidence>
<evidence type="ECO:0000256" key="4">
    <source>
        <dbReference type="ARBA" id="ARBA00023015"/>
    </source>
</evidence>
<dbReference type="InterPro" id="IPR035926">
    <property type="entry name" value="NusB-like_sf"/>
</dbReference>
<evidence type="ECO:0000259" key="7">
    <source>
        <dbReference type="Pfam" id="PF01029"/>
    </source>
</evidence>
<dbReference type="Pfam" id="PF01029">
    <property type="entry name" value="NusB"/>
    <property type="match status" value="1"/>
</dbReference>
<evidence type="ECO:0000256" key="1">
    <source>
        <dbReference type="ARBA" id="ARBA00005952"/>
    </source>
</evidence>
<dbReference type="GO" id="GO:0003723">
    <property type="term" value="F:RNA binding"/>
    <property type="evidence" value="ECO:0007669"/>
    <property type="project" value="UniProtKB-UniRule"/>
</dbReference>
<comment type="similarity">
    <text evidence="1 6">Belongs to the NusB family.</text>
</comment>
<keyword evidence="3 6" id="KW-0694">RNA-binding</keyword>
<dbReference type="GO" id="GO:0031564">
    <property type="term" value="P:transcription antitermination"/>
    <property type="evidence" value="ECO:0007669"/>
    <property type="project" value="UniProtKB-KW"/>
</dbReference>
<gene>
    <name evidence="6 8" type="primary">nusB</name>
    <name evidence="8" type="ORF">IAB51_07665</name>
</gene>
<dbReference type="Gene3D" id="1.10.940.10">
    <property type="entry name" value="NusB-like"/>
    <property type="match status" value="1"/>
</dbReference>
<feature type="domain" description="NusB/RsmB/TIM44" evidence="7">
    <location>
        <begin position="8"/>
        <end position="131"/>
    </location>
</feature>
<keyword evidence="2 6" id="KW-0889">Transcription antitermination</keyword>
<name>A0A9D1JZJ3_9FIRM</name>
<evidence type="ECO:0000313" key="8">
    <source>
        <dbReference type="EMBL" id="HIS76674.1"/>
    </source>
</evidence>
<protein>
    <recommendedName>
        <fullName evidence="6">Transcription antitermination protein NusB</fullName>
    </recommendedName>
    <alternativeName>
        <fullName evidence="6">Antitermination factor NusB</fullName>
    </alternativeName>
</protein>
<reference evidence="8" key="2">
    <citation type="journal article" date="2021" name="PeerJ">
        <title>Extensive microbial diversity within the chicken gut microbiome revealed by metagenomics and culture.</title>
        <authorList>
            <person name="Gilroy R."/>
            <person name="Ravi A."/>
            <person name="Getino M."/>
            <person name="Pursley I."/>
            <person name="Horton D.L."/>
            <person name="Alikhan N.F."/>
            <person name="Baker D."/>
            <person name="Gharbi K."/>
            <person name="Hall N."/>
            <person name="Watson M."/>
            <person name="Adriaenssens E.M."/>
            <person name="Foster-Nyarko E."/>
            <person name="Jarju S."/>
            <person name="Secka A."/>
            <person name="Antonio M."/>
            <person name="Oren A."/>
            <person name="Chaudhuri R.R."/>
            <person name="La Ragione R."/>
            <person name="Hildebrand F."/>
            <person name="Pallen M.J."/>
        </authorList>
    </citation>
    <scope>NUCLEOTIDE SEQUENCE</scope>
    <source>
        <strain evidence="8">CHK199-13235</strain>
    </source>
</reference>
<evidence type="ECO:0000256" key="2">
    <source>
        <dbReference type="ARBA" id="ARBA00022814"/>
    </source>
</evidence>
<organism evidence="8 9">
    <name type="scientific">Candidatus Merdivicinus excrementipullorum</name>
    <dbReference type="NCBI Taxonomy" id="2840867"/>
    <lineage>
        <taxon>Bacteria</taxon>
        <taxon>Bacillati</taxon>
        <taxon>Bacillota</taxon>
        <taxon>Clostridia</taxon>
        <taxon>Eubacteriales</taxon>
        <taxon>Oscillospiraceae</taxon>
        <taxon>Oscillospiraceae incertae sedis</taxon>
        <taxon>Candidatus Merdivicinus</taxon>
    </lineage>
</organism>
<keyword evidence="5 6" id="KW-0804">Transcription</keyword>
<dbReference type="AlphaFoldDB" id="A0A9D1JZJ3"/>
<evidence type="ECO:0000256" key="5">
    <source>
        <dbReference type="ARBA" id="ARBA00023163"/>
    </source>
</evidence>
<comment type="function">
    <text evidence="6">Involved in transcription antitermination. Required for transcription of ribosomal RNA (rRNA) genes. Binds specifically to the boxA antiterminator sequence of the ribosomal RNA (rrn) operons.</text>
</comment>
<dbReference type="NCBIfam" id="TIGR01951">
    <property type="entry name" value="nusB"/>
    <property type="match status" value="1"/>
</dbReference>
<accession>A0A9D1JZJ3</accession>
<dbReference type="Proteomes" id="UP000824002">
    <property type="component" value="Unassembled WGS sequence"/>
</dbReference>
<dbReference type="GO" id="GO:0005829">
    <property type="term" value="C:cytosol"/>
    <property type="evidence" value="ECO:0007669"/>
    <property type="project" value="TreeGrafter"/>
</dbReference>
<dbReference type="InterPro" id="IPR011605">
    <property type="entry name" value="NusB_fam"/>
</dbReference>
<evidence type="ECO:0000256" key="6">
    <source>
        <dbReference type="HAMAP-Rule" id="MF_00073"/>
    </source>
</evidence>
<dbReference type="InterPro" id="IPR006027">
    <property type="entry name" value="NusB_RsmB_TIM44"/>
</dbReference>
<dbReference type="EMBL" id="DVJP01000050">
    <property type="protein sequence ID" value="HIS76674.1"/>
    <property type="molecule type" value="Genomic_DNA"/>
</dbReference>
<dbReference type="SUPFAM" id="SSF48013">
    <property type="entry name" value="NusB-like"/>
    <property type="match status" value="1"/>
</dbReference>
<dbReference type="PANTHER" id="PTHR11078">
    <property type="entry name" value="N UTILIZATION SUBSTANCE PROTEIN B-RELATED"/>
    <property type="match status" value="1"/>
</dbReference>
<comment type="caution">
    <text evidence="8">The sequence shown here is derived from an EMBL/GenBank/DDBJ whole genome shotgun (WGS) entry which is preliminary data.</text>
</comment>
<sequence length="137" mass="15641">MKKISRHQMRENAFILTFEKMFNDDSVEEILNTARECDDIEVTDQVESMFRGVVQNQDAIDSVIEPNLKKWTKDRISRVSLAILRLGVYELMYTTDVDADIIVSECVKLATTFAHEDDVSFINGVLGAIVRNQAKKP</sequence>
<proteinExistence type="inferred from homology"/>
<dbReference type="GO" id="GO:0006353">
    <property type="term" value="P:DNA-templated transcription termination"/>
    <property type="evidence" value="ECO:0007669"/>
    <property type="project" value="UniProtKB-UniRule"/>
</dbReference>